<feature type="transmembrane region" description="Helical" evidence="1">
    <location>
        <begin position="162"/>
        <end position="179"/>
    </location>
</feature>
<feature type="transmembrane region" description="Helical" evidence="1">
    <location>
        <begin position="310"/>
        <end position="329"/>
    </location>
</feature>
<dbReference type="OrthoDB" id="6623990at2"/>
<accession>A0A2C8ZJG6</accession>
<dbReference type="EMBL" id="OCST01000003">
    <property type="protein sequence ID" value="SOE65011.1"/>
    <property type="molecule type" value="Genomic_DNA"/>
</dbReference>
<dbReference type="Pfam" id="PF01757">
    <property type="entry name" value="Acyl_transf_3"/>
    <property type="match status" value="1"/>
</dbReference>
<feature type="transmembrane region" description="Helical" evidence="1">
    <location>
        <begin position="48"/>
        <end position="71"/>
    </location>
</feature>
<dbReference type="Proteomes" id="UP000219440">
    <property type="component" value="Unassembled WGS sequence"/>
</dbReference>
<feature type="transmembrane region" description="Helical" evidence="1">
    <location>
        <begin position="277"/>
        <end position="298"/>
    </location>
</feature>
<keyword evidence="1" id="KW-0812">Transmembrane</keyword>
<dbReference type="InterPro" id="IPR002656">
    <property type="entry name" value="Acyl_transf_3_dom"/>
</dbReference>
<feature type="transmembrane region" description="Helical" evidence="1">
    <location>
        <begin position="199"/>
        <end position="220"/>
    </location>
</feature>
<dbReference type="PANTHER" id="PTHR37312">
    <property type="entry name" value="MEMBRANE-BOUND ACYLTRANSFERASE YKRP-RELATED"/>
    <property type="match status" value="1"/>
</dbReference>
<keyword evidence="4" id="KW-1185">Reference proteome</keyword>
<protein>
    <submittedName>
        <fullName evidence="3">Fucose 4-O-acetylase</fullName>
    </submittedName>
</protein>
<evidence type="ECO:0000313" key="3">
    <source>
        <dbReference type="EMBL" id="SOE65011.1"/>
    </source>
</evidence>
<keyword evidence="1" id="KW-1133">Transmembrane helix</keyword>
<feature type="transmembrane region" description="Helical" evidence="1">
    <location>
        <begin position="116"/>
        <end position="133"/>
    </location>
</feature>
<dbReference type="PANTHER" id="PTHR37312:SF1">
    <property type="entry name" value="MEMBRANE-BOUND ACYLTRANSFERASE YKRP-RELATED"/>
    <property type="match status" value="1"/>
</dbReference>
<keyword evidence="1" id="KW-0472">Membrane</keyword>
<dbReference type="RefSeq" id="WP_097060602.1">
    <property type="nucleotide sequence ID" value="NZ_BMLC01000001.1"/>
</dbReference>
<sequence>MTIPAPTIPATGTRKRVPLWDNARFLAVTLVVIGHSIQRMTGASDNAYIIYLLIYSFHMPAFAVISGYFSKPGPPDGTQMKRVLTDILLPYFIMEAIWTVVQFLATGSQDFNPTKASWTLWFLLALAIFRLVLPYLALIRFPLAWAVVLSIAVGYWSNVDNTFSLARALGILPFFVLGWQLKRWGLIDRWNDAPARASLWIRGGAVAVLVVWITVIIVNIEQFRMISLQHWFFYDASYSDMGAAVWWAGAARLGFILLATILIAAFIVLVPRHSTPLTVWGQATMYIYLLHTFVLYPIRESSLLAGENPPVWLLPLMILMGIGIALALGTPIVRRVFRPLVEPRASWLFIDRDGLKAPRQP</sequence>
<evidence type="ECO:0000259" key="2">
    <source>
        <dbReference type="Pfam" id="PF01757"/>
    </source>
</evidence>
<evidence type="ECO:0000313" key="4">
    <source>
        <dbReference type="Proteomes" id="UP000219440"/>
    </source>
</evidence>
<dbReference type="AlphaFoldDB" id="A0A2C8ZJG6"/>
<feature type="transmembrane region" description="Helical" evidence="1">
    <location>
        <begin position="244"/>
        <end position="270"/>
    </location>
</feature>
<proteinExistence type="predicted"/>
<gene>
    <name evidence="3" type="ORF">SAMN06296378_1485</name>
</gene>
<name>A0A2C8ZJG6_9MICO</name>
<feature type="domain" description="Acyltransferase 3" evidence="2">
    <location>
        <begin position="21"/>
        <end position="328"/>
    </location>
</feature>
<feature type="transmembrane region" description="Helical" evidence="1">
    <location>
        <begin position="83"/>
        <end position="104"/>
    </location>
</feature>
<dbReference type="InterPro" id="IPR052734">
    <property type="entry name" value="Nod_factor_acetyltransferase"/>
</dbReference>
<dbReference type="GO" id="GO:0016747">
    <property type="term" value="F:acyltransferase activity, transferring groups other than amino-acyl groups"/>
    <property type="evidence" value="ECO:0007669"/>
    <property type="project" value="InterPro"/>
</dbReference>
<organism evidence="3 4">
    <name type="scientific">Salinibacterium xinjiangense</name>
    <dbReference type="NCBI Taxonomy" id="386302"/>
    <lineage>
        <taxon>Bacteria</taxon>
        <taxon>Bacillati</taxon>
        <taxon>Actinomycetota</taxon>
        <taxon>Actinomycetes</taxon>
        <taxon>Micrococcales</taxon>
        <taxon>Microbacteriaceae</taxon>
        <taxon>Salinibacterium</taxon>
    </lineage>
</organism>
<evidence type="ECO:0000256" key="1">
    <source>
        <dbReference type="SAM" id="Phobius"/>
    </source>
</evidence>
<reference evidence="3 4" key="1">
    <citation type="submission" date="2017-09" db="EMBL/GenBank/DDBJ databases">
        <authorList>
            <person name="Ehlers B."/>
            <person name="Leendertz F.H."/>
        </authorList>
    </citation>
    <scope>NUCLEOTIDE SEQUENCE [LARGE SCALE GENOMIC DNA]</scope>
    <source>
        <strain evidence="3 4">CGMCC 1.05381</strain>
    </source>
</reference>